<dbReference type="Proteomes" id="UP000189703">
    <property type="component" value="Unplaced"/>
</dbReference>
<dbReference type="GO" id="GO:0009903">
    <property type="term" value="P:chloroplast avoidance movement"/>
    <property type="evidence" value="ECO:0000318"/>
    <property type="project" value="GO_Central"/>
</dbReference>
<proteinExistence type="predicted"/>
<dbReference type="AlphaFoldDB" id="A0A1U8B911"/>
<dbReference type="GO" id="GO:0005829">
    <property type="term" value="C:cytosol"/>
    <property type="evidence" value="ECO:0000318"/>
    <property type="project" value="GO_Central"/>
</dbReference>
<evidence type="ECO:0000313" key="1">
    <source>
        <dbReference type="Proteomes" id="UP000189703"/>
    </source>
</evidence>
<protein>
    <submittedName>
        <fullName evidence="2">WEB family protein At3g51220-like</fullName>
    </submittedName>
</protein>
<dbReference type="GeneID" id="104608272"/>
<name>A0A1U8B911_NELNU</name>
<gene>
    <name evidence="2" type="primary">LOC104608272</name>
</gene>
<dbReference type="eggNOG" id="ENOG502S10T">
    <property type="taxonomic scope" value="Eukaryota"/>
</dbReference>
<dbReference type="RefSeq" id="XP_010272507.1">
    <property type="nucleotide sequence ID" value="XM_010274205.2"/>
</dbReference>
<sequence>METHLPLCDEQKFTNNHYSVDTSRPFRSVKEAISIFGERLLGSDIYSQKPCTSPKRQAIIQTSFQQMSPTTPQPFSNHKLIAKADELSLGDLLKKLEAELEDTKRELKLLKEKESETEIALASLNAQLHKNMSKMAEAEAAAAAAAKAVPRRVVVVEGGYPQDGKAKEEITKDSKVRKENSQSLAQILSLGDKEGYFVNSKEQRKLMKKKPIIPLVGDFFSSRKKRSSTTLHSFLCISPKAYS</sequence>
<dbReference type="GO" id="GO:0009904">
    <property type="term" value="P:chloroplast accumulation movement"/>
    <property type="evidence" value="ECO:0000318"/>
    <property type="project" value="GO_Central"/>
</dbReference>
<dbReference type="KEGG" id="nnu:104608272"/>
<organism evidence="1 2">
    <name type="scientific">Nelumbo nucifera</name>
    <name type="common">Sacred lotus</name>
    <dbReference type="NCBI Taxonomy" id="4432"/>
    <lineage>
        <taxon>Eukaryota</taxon>
        <taxon>Viridiplantae</taxon>
        <taxon>Streptophyta</taxon>
        <taxon>Embryophyta</taxon>
        <taxon>Tracheophyta</taxon>
        <taxon>Spermatophyta</taxon>
        <taxon>Magnoliopsida</taxon>
        <taxon>Proteales</taxon>
        <taxon>Nelumbonaceae</taxon>
        <taxon>Nelumbo</taxon>
    </lineage>
</organism>
<keyword evidence="1" id="KW-1185">Reference proteome</keyword>
<dbReference type="OMA" id="DKGGDGF"/>
<dbReference type="OrthoDB" id="685187at2759"/>
<accession>A0A1U8B911</accession>
<dbReference type="FunCoup" id="A0A1U8B911">
    <property type="interactions" value="1"/>
</dbReference>
<reference evidence="2" key="1">
    <citation type="submission" date="2025-08" db="UniProtKB">
        <authorList>
            <consortium name="RefSeq"/>
        </authorList>
    </citation>
    <scope>IDENTIFICATION</scope>
</reference>
<evidence type="ECO:0000313" key="2">
    <source>
        <dbReference type="RefSeq" id="XP_010272507.1"/>
    </source>
</evidence>